<sequence length="136" mass="15646">MERPRWKFRESRRWSKAVRLSSTLQAAEATRIRPRCTVSLNHTRAYIANVRMRLGCGSVKKRTRDWLDPTLCWRASETQRGPGTRTRICQRRILVVTPDKPSSPSTSRFAKRKSFPAEESSTLTTGASDHDVTEQK</sequence>
<evidence type="ECO:0000256" key="1">
    <source>
        <dbReference type="SAM" id="MobiDB-lite"/>
    </source>
</evidence>
<evidence type="ECO:0000313" key="2">
    <source>
        <dbReference type="EMBL" id="KAH7132749.1"/>
    </source>
</evidence>
<proteinExistence type="predicted"/>
<dbReference type="Proteomes" id="UP000738349">
    <property type="component" value="Unassembled WGS sequence"/>
</dbReference>
<dbReference type="EMBL" id="JAGMUV010000016">
    <property type="protein sequence ID" value="KAH7132749.1"/>
    <property type="molecule type" value="Genomic_DNA"/>
</dbReference>
<name>A0A9P9E8V7_9HYPO</name>
<gene>
    <name evidence="2" type="ORF">EDB81DRAFT_763276</name>
</gene>
<reference evidence="2" key="1">
    <citation type="journal article" date="2021" name="Nat. Commun.">
        <title>Genetic determinants of endophytism in the Arabidopsis root mycobiome.</title>
        <authorList>
            <person name="Mesny F."/>
            <person name="Miyauchi S."/>
            <person name="Thiergart T."/>
            <person name="Pickel B."/>
            <person name="Atanasova L."/>
            <person name="Karlsson M."/>
            <person name="Huettel B."/>
            <person name="Barry K.W."/>
            <person name="Haridas S."/>
            <person name="Chen C."/>
            <person name="Bauer D."/>
            <person name="Andreopoulos W."/>
            <person name="Pangilinan J."/>
            <person name="LaButti K."/>
            <person name="Riley R."/>
            <person name="Lipzen A."/>
            <person name="Clum A."/>
            <person name="Drula E."/>
            <person name="Henrissat B."/>
            <person name="Kohler A."/>
            <person name="Grigoriev I.V."/>
            <person name="Martin F.M."/>
            <person name="Hacquard S."/>
        </authorList>
    </citation>
    <scope>NUCLEOTIDE SEQUENCE</scope>
    <source>
        <strain evidence="2">MPI-CAGE-AT-0147</strain>
    </source>
</reference>
<dbReference type="AlphaFoldDB" id="A0A9P9E8V7"/>
<protein>
    <submittedName>
        <fullName evidence="2">Uncharacterized protein</fullName>
    </submittedName>
</protein>
<accession>A0A9P9E8V7</accession>
<evidence type="ECO:0000313" key="3">
    <source>
        <dbReference type="Proteomes" id="UP000738349"/>
    </source>
</evidence>
<feature type="region of interest" description="Disordered" evidence="1">
    <location>
        <begin position="96"/>
        <end position="136"/>
    </location>
</feature>
<organism evidence="2 3">
    <name type="scientific">Dactylonectria macrodidyma</name>
    <dbReference type="NCBI Taxonomy" id="307937"/>
    <lineage>
        <taxon>Eukaryota</taxon>
        <taxon>Fungi</taxon>
        <taxon>Dikarya</taxon>
        <taxon>Ascomycota</taxon>
        <taxon>Pezizomycotina</taxon>
        <taxon>Sordariomycetes</taxon>
        <taxon>Hypocreomycetidae</taxon>
        <taxon>Hypocreales</taxon>
        <taxon>Nectriaceae</taxon>
        <taxon>Dactylonectria</taxon>
    </lineage>
</organism>
<comment type="caution">
    <text evidence="2">The sequence shown here is derived from an EMBL/GenBank/DDBJ whole genome shotgun (WGS) entry which is preliminary data.</text>
</comment>
<keyword evidence="3" id="KW-1185">Reference proteome</keyword>